<protein>
    <submittedName>
        <fullName evidence="2">Uncharacterized protein</fullName>
    </submittedName>
</protein>
<proteinExistence type="predicted"/>
<reference evidence="2 3" key="1">
    <citation type="submission" date="2019-05" db="EMBL/GenBank/DDBJ databases">
        <title>Pseudorhodobacter turbinis sp. nov., isolated from the gut of the Korean turban shell.</title>
        <authorList>
            <person name="Jeong Y.-S."/>
            <person name="Kang W.-R."/>
            <person name="Bae J.-W."/>
        </authorList>
    </citation>
    <scope>NUCLEOTIDE SEQUENCE [LARGE SCALE GENOMIC DNA]</scope>
    <source>
        <strain evidence="2 3">S12M18</strain>
    </source>
</reference>
<dbReference type="EMBL" id="CP039964">
    <property type="protein sequence ID" value="QCO55500.1"/>
    <property type="molecule type" value="Genomic_DNA"/>
</dbReference>
<evidence type="ECO:0000313" key="3">
    <source>
        <dbReference type="Proteomes" id="UP000298631"/>
    </source>
</evidence>
<feature type="coiled-coil region" evidence="1">
    <location>
        <begin position="8"/>
        <end position="35"/>
    </location>
</feature>
<keyword evidence="1" id="KW-0175">Coiled coil</keyword>
<dbReference type="OrthoDB" id="7859292at2"/>
<name>A0A4P8EEN2_9RHOB</name>
<dbReference type="RefSeq" id="WP_137193169.1">
    <property type="nucleotide sequence ID" value="NZ_CP039964.1"/>
</dbReference>
<evidence type="ECO:0000313" key="2">
    <source>
        <dbReference type="EMBL" id="QCO55500.1"/>
    </source>
</evidence>
<organism evidence="2 3">
    <name type="scientific">Pseudorhodobacter turbinis</name>
    <dbReference type="NCBI Taxonomy" id="2500533"/>
    <lineage>
        <taxon>Bacteria</taxon>
        <taxon>Pseudomonadati</taxon>
        <taxon>Pseudomonadota</taxon>
        <taxon>Alphaproteobacteria</taxon>
        <taxon>Rhodobacterales</taxon>
        <taxon>Paracoccaceae</taxon>
        <taxon>Pseudorhodobacter</taxon>
    </lineage>
</organism>
<dbReference type="Proteomes" id="UP000298631">
    <property type="component" value="Chromosome"/>
</dbReference>
<sequence>MNTSDVQFEKFDSQFAEWKTQVANLEAKAAGASEEAKPAYLRDVEDLKEKFAKTQKQYDDVCKMQEGASSEAMDSVNSALHDLGVAVGKAMARFS</sequence>
<gene>
    <name evidence="2" type="ORF">EOK75_06875</name>
</gene>
<keyword evidence="3" id="KW-1185">Reference proteome</keyword>
<evidence type="ECO:0000256" key="1">
    <source>
        <dbReference type="SAM" id="Coils"/>
    </source>
</evidence>
<dbReference type="AlphaFoldDB" id="A0A4P8EEN2"/>
<dbReference type="KEGG" id="pseb:EOK75_06875"/>
<accession>A0A4P8EEN2</accession>